<evidence type="ECO:0000259" key="1">
    <source>
        <dbReference type="PROSITE" id="PS50075"/>
    </source>
</evidence>
<evidence type="ECO:0000313" key="3">
    <source>
        <dbReference type="Proteomes" id="UP000192591"/>
    </source>
</evidence>
<dbReference type="EMBL" id="MWIH01000009">
    <property type="protein sequence ID" value="OQO89693.1"/>
    <property type="molecule type" value="Genomic_DNA"/>
</dbReference>
<protein>
    <submittedName>
        <fullName evidence="2">Methoxymalonate biosynthesis protein</fullName>
    </submittedName>
</protein>
<dbReference type="RefSeq" id="WP_024877531.1">
    <property type="nucleotide sequence ID" value="NZ_AZUM01000009.1"/>
</dbReference>
<organism evidence="2 3">
    <name type="scientific">Saccharomonospora piscinae</name>
    <dbReference type="NCBI Taxonomy" id="687388"/>
    <lineage>
        <taxon>Bacteria</taxon>
        <taxon>Bacillati</taxon>
        <taxon>Actinomycetota</taxon>
        <taxon>Actinomycetes</taxon>
        <taxon>Pseudonocardiales</taxon>
        <taxon>Pseudonocardiaceae</taxon>
        <taxon>Saccharomonospora</taxon>
    </lineage>
</organism>
<dbReference type="SUPFAM" id="SSF47336">
    <property type="entry name" value="ACP-like"/>
    <property type="match status" value="1"/>
</dbReference>
<gene>
    <name evidence="2" type="ORF">B1813_22605</name>
</gene>
<dbReference type="PROSITE" id="PS50075">
    <property type="entry name" value="CARRIER"/>
    <property type="match status" value="1"/>
</dbReference>
<reference evidence="2 3" key="1">
    <citation type="submission" date="2017-02" db="EMBL/GenBank/DDBJ databases">
        <title>Draft genome of Saccharomonospora sp. 154.</title>
        <authorList>
            <person name="Alonso-Carmona G.S."/>
            <person name="De La Haba R."/>
            <person name="Vera-Gargallo B."/>
            <person name="Sandoval-Trujillo A.H."/>
            <person name="Ramirez-Duran N."/>
            <person name="Ventosa A."/>
        </authorList>
    </citation>
    <scope>NUCLEOTIDE SEQUENCE [LARGE SCALE GENOMIC DNA]</scope>
    <source>
        <strain evidence="2 3">LRS4.154</strain>
    </source>
</reference>
<dbReference type="InterPro" id="IPR009081">
    <property type="entry name" value="PP-bd_ACP"/>
</dbReference>
<dbReference type="Gene3D" id="1.10.1200.10">
    <property type="entry name" value="ACP-like"/>
    <property type="match status" value="1"/>
</dbReference>
<keyword evidence="3" id="KW-1185">Reference proteome</keyword>
<dbReference type="InterPro" id="IPR036736">
    <property type="entry name" value="ACP-like_sf"/>
</dbReference>
<dbReference type="Pfam" id="PF00550">
    <property type="entry name" value="PP-binding"/>
    <property type="match status" value="1"/>
</dbReference>
<dbReference type="AlphaFoldDB" id="A0A1V8ZY54"/>
<sequence length="94" mass="9994">MTADQAEVTGETLVPALIEYLEKGTGKQVTADEDLFASGTVSSMLAMQLVVHLEETYGIAIVGPDLKLANFRTVELMAALVLRLRAEQDVTGGA</sequence>
<feature type="domain" description="Carrier" evidence="1">
    <location>
        <begin position="1"/>
        <end position="85"/>
    </location>
</feature>
<name>A0A1V8ZY54_SACPI</name>
<evidence type="ECO:0000313" key="2">
    <source>
        <dbReference type="EMBL" id="OQO89693.1"/>
    </source>
</evidence>
<proteinExistence type="predicted"/>
<comment type="caution">
    <text evidence="2">The sequence shown here is derived from an EMBL/GenBank/DDBJ whole genome shotgun (WGS) entry which is preliminary data.</text>
</comment>
<dbReference type="Proteomes" id="UP000192591">
    <property type="component" value="Unassembled WGS sequence"/>
</dbReference>
<accession>A0A1V8ZY54</accession>
<dbReference type="OrthoDB" id="677810at2"/>
<dbReference type="STRING" id="1962155.B1813_22605"/>